<dbReference type="GO" id="GO:0036121">
    <property type="term" value="F:double-stranded DNA helicase activity"/>
    <property type="evidence" value="ECO:0007669"/>
    <property type="project" value="TreeGrafter"/>
</dbReference>
<feature type="region of interest" description="Disordered" evidence="2">
    <location>
        <begin position="146"/>
        <end position="167"/>
    </location>
</feature>
<keyword evidence="1 5" id="KW-0347">Helicase</keyword>
<dbReference type="EMBL" id="OOIP01000006">
    <property type="protein sequence ID" value="SPO37273.1"/>
    <property type="molecule type" value="Genomic_DNA"/>
</dbReference>
<dbReference type="InterPro" id="IPR006935">
    <property type="entry name" value="Helicase/UvrB_N"/>
</dbReference>
<keyword evidence="1 5" id="KW-0547">Nucleotide-binding</keyword>
<dbReference type="GO" id="GO:0000403">
    <property type="term" value="F:Y-form DNA binding"/>
    <property type="evidence" value="ECO:0007669"/>
    <property type="project" value="TreeGrafter"/>
</dbReference>
<dbReference type="InterPro" id="IPR050742">
    <property type="entry name" value="Helicase_Restrict-Modif_Enz"/>
</dbReference>
<dbReference type="GO" id="GO:0016787">
    <property type="term" value="F:hydrolase activity"/>
    <property type="evidence" value="ECO:0007669"/>
    <property type="project" value="InterPro"/>
</dbReference>
<gene>
    <name evidence="5" type="ORF">PSFLO_02745</name>
</gene>
<dbReference type="GO" id="GO:0070125">
    <property type="term" value="P:mitochondrial translational elongation"/>
    <property type="evidence" value="ECO:0007669"/>
    <property type="project" value="TreeGrafter"/>
</dbReference>
<accession>A0A5C3EYD0</accession>
<feature type="region of interest" description="Disordered" evidence="2">
    <location>
        <begin position="70"/>
        <end position="97"/>
    </location>
</feature>
<dbReference type="InterPro" id="IPR001650">
    <property type="entry name" value="Helicase_C-like"/>
</dbReference>
<evidence type="ECO:0000256" key="2">
    <source>
        <dbReference type="SAM" id="MobiDB-lite"/>
    </source>
</evidence>
<name>A0A5C3EYD0_9BASI</name>
<keyword evidence="1 5" id="KW-0067">ATP-binding</keyword>
<dbReference type="SMART" id="SM00490">
    <property type="entry name" value="HELICc"/>
    <property type="match status" value="1"/>
</dbReference>
<dbReference type="GO" id="GO:0032042">
    <property type="term" value="P:mitochondrial DNA metabolic process"/>
    <property type="evidence" value="ECO:0007669"/>
    <property type="project" value="TreeGrafter"/>
</dbReference>
<dbReference type="Pfam" id="PF04851">
    <property type="entry name" value="ResIII"/>
    <property type="match status" value="1"/>
</dbReference>
<feature type="compositionally biased region" description="Low complexity" evidence="2">
    <location>
        <begin position="70"/>
        <end position="94"/>
    </location>
</feature>
<evidence type="ECO:0000313" key="5">
    <source>
        <dbReference type="EMBL" id="SPO37273.1"/>
    </source>
</evidence>
<evidence type="ECO:0000313" key="6">
    <source>
        <dbReference type="Proteomes" id="UP000323386"/>
    </source>
</evidence>
<dbReference type="SMART" id="SM00487">
    <property type="entry name" value="DEXDc"/>
    <property type="match status" value="1"/>
</dbReference>
<dbReference type="Gene3D" id="3.40.50.300">
    <property type="entry name" value="P-loop containing nucleotide triphosphate hydrolases"/>
    <property type="match status" value="2"/>
</dbReference>
<feature type="region of interest" description="Disordered" evidence="2">
    <location>
        <begin position="623"/>
        <end position="681"/>
    </location>
</feature>
<keyword evidence="1 5" id="KW-0378">Hydrolase</keyword>
<reference evidence="5 6" key="1">
    <citation type="submission" date="2018-03" db="EMBL/GenBank/DDBJ databases">
        <authorList>
            <person name="Guldener U."/>
        </authorList>
    </citation>
    <scope>NUCLEOTIDE SEQUENCE [LARGE SCALE GENOMIC DNA]</scope>
    <source>
        <strain evidence="5 6">DAOM196992</strain>
    </source>
</reference>
<dbReference type="SUPFAM" id="SSF52540">
    <property type="entry name" value="P-loop containing nucleoside triphosphate hydrolases"/>
    <property type="match status" value="1"/>
</dbReference>
<dbReference type="InterPro" id="IPR027417">
    <property type="entry name" value="P-loop_NTPase"/>
</dbReference>
<dbReference type="GO" id="GO:0061749">
    <property type="term" value="F:forked DNA-dependent helicase activity"/>
    <property type="evidence" value="ECO:0007669"/>
    <property type="project" value="TreeGrafter"/>
</dbReference>
<dbReference type="PANTHER" id="PTHR47396:SF1">
    <property type="entry name" value="ATP-DEPENDENT HELICASE IRC3-RELATED"/>
    <property type="match status" value="1"/>
</dbReference>
<dbReference type="CDD" id="cd18799">
    <property type="entry name" value="SF2_C_EcoAI-like"/>
    <property type="match status" value="1"/>
</dbReference>
<dbReference type="GO" id="GO:0005759">
    <property type="term" value="C:mitochondrial matrix"/>
    <property type="evidence" value="ECO:0007669"/>
    <property type="project" value="TreeGrafter"/>
</dbReference>
<sequence length="833" mass="89606">MLRSARRTVLQGARTSALGLLQGATAAVRSQLASTAALRPTAPWCPPARPHTHSALRPIAARCRAEVLSTTDTSAAPDTTTSPARRSASSSAAPHHGVQLRPYQEECIQECLAAISGGVTRIGVSSPTGSGKTTIFTHLIDRIPARSRSSPTSLRDDVEDDSSAASSSSAPLAADRVLVLVNSIELALQAAASISSTFPEKLVEIEQGAKFRASGFADVTVATVQTLHRSKERLEKLNPALFKALIVDEAHHAAAPSYRDVLAHFDPDVANAANIDEGDAASADDPADAPTGSKIPIVGFSATFTRHDGLALGKVFERIVFHKDFLEMIGEKWLCPIRFTSIRADIDLASVKLSSASAAADFQASSLAAVVNTPAVNRLVLKAWEERARGQRRSTLVFAVNVQHVEDLTRTFCDAGIEARCLHGGTPMLERRQLLQDFRAGRFPVLVNCAILTEGADVPAIDCVLLARPTRSRNLFSQMIGRGLRLSPQTGKHDCLILDIVGNLQKGVVCTPTLFGLDPDEMIDGETVQSLQERAEMADDALLGDDGQADADADDADALSIAQSTTLTYIDYDDPFQLHKAMQARSRVVETMSPNAWVDCGAQTYILDVPRFGFVRVERLEDDAEETQQSDRDAATAHGTGDGAQDGKPRWVSHFTPVNSDADESMAAMGGGGGRGPRRFGVARSPYRRARRVLESSDLEGAIRGSDGYVQKQILRGSPQLYSTLSRYAKWRSTRASDSQRKLVEKRLGLTKALASQVAATSSDPSTSSSVTSVVSATASLTKGQASVILTRLMHGAKARWQQRAKHSNKLWKQAEKERARVQSETVQVGPLR</sequence>
<proteinExistence type="predicted"/>
<dbReference type="GO" id="GO:0005524">
    <property type="term" value="F:ATP binding"/>
    <property type="evidence" value="ECO:0007669"/>
    <property type="project" value="InterPro"/>
</dbReference>
<feature type="domain" description="Helicase C-terminal" evidence="4">
    <location>
        <begin position="375"/>
        <end position="543"/>
    </location>
</feature>
<organism evidence="5 6">
    <name type="scientific">Pseudozyma flocculosa</name>
    <dbReference type="NCBI Taxonomy" id="84751"/>
    <lineage>
        <taxon>Eukaryota</taxon>
        <taxon>Fungi</taxon>
        <taxon>Dikarya</taxon>
        <taxon>Basidiomycota</taxon>
        <taxon>Ustilaginomycotina</taxon>
        <taxon>Ustilaginomycetes</taxon>
        <taxon>Ustilaginales</taxon>
        <taxon>Ustilaginaceae</taxon>
        <taxon>Pseudozyma</taxon>
    </lineage>
</organism>
<feature type="domain" description="Helicase ATP-binding" evidence="3">
    <location>
        <begin position="124"/>
        <end position="322"/>
    </location>
</feature>
<dbReference type="PANTHER" id="PTHR47396">
    <property type="entry name" value="TYPE I RESTRICTION ENZYME ECOKI R PROTEIN"/>
    <property type="match status" value="1"/>
</dbReference>
<dbReference type="PROSITE" id="PS51192">
    <property type="entry name" value="HELICASE_ATP_BIND_1"/>
    <property type="match status" value="1"/>
</dbReference>
<dbReference type="Pfam" id="PF00271">
    <property type="entry name" value="Helicase_C"/>
    <property type="match status" value="1"/>
</dbReference>
<dbReference type="PROSITE" id="PS51194">
    <property type="entry name" value="HELICASE_CTER"/>
    <property type="match status" value="1"/>
</dbReference>
<protein>
    <submittedName>
        <fullName evidence="5">Related to IRC3 - putative RNA helicase of the DEAH/D-box family</fullName>
    </submittedName>
</protein>
<dbReference type="OrthoDB" id="270584at2759"/>
<evidence type="ECO:0000259" key="4">
    <source>
        <dbReference type="PROSITE" id="PS51194"/>
    </source>
</evidence>
<evidence type="ECO:0000259" key="3">
    <source>
        <dbReference type="PROSITE" id="PS51192"/>
    </source>
</evidence>
<dbReference type="AlphaFoldDB" id="A0A5C3EYD0"/>
<dbReference type="InterPro" id="IPR014001">
    <property type="entry name" value="Helicase_ATP-bd"/>
</dbReference>
<keyword evidence="6" id="KW-1185">Reference proteome</keyword>
<dbReference type="Proteomes" id="UP000323386">
    <property type="component" value="Unassembled WGS sequence"/>
</dbReference>
<evidence type="ECO:0000256" key="1">
    <source>
        <dbReference type="ARBA" id="ARBA00022806"/>
    </source>
</evidence>